<evidence type="ECO:0000313" key="2">
    <source>
        <dbReference type="Proteomes" id="UP000033423"/>
    </source>
</evidence>
<gene>
    <name evidence="1" type="ORF">MBAV_004010</name>
</gene>
<evidence type="ECO:0000313" key="1">
    <source>
        <dbReference type="EMBL" id="KJU83793.1"/>
    </source>
</evidence>
<reference evidence="1 2" key="1">
    <citation type="submission" date="2015-02" db="EMBL/GenBank/DDBJ databases">
        <title>Single-cell genomics of uncultivated deep-branching MTB reveals a conserved set of magnetosome genes.</title>
        <authorList>
            <person name="Kolinko S."/>
            <person name="Richter M."/>
            <person name="Glockner F.O."/>
            <person name="Brachmann A."/>
            <person name="Schuler D."/>
        </authorList>
    </citation>
    <scope>NUCLEOTIDE SEQUENCE [LARGE SCALE GENOMIC DNA]</scope>
    <source>
        <strain evidence="1">TM-1</strain>
    </source>
</reference>
<protein>
    <submittedName>
        <fullName evidence="1">Uncharacterized protein</fullName>
    </submittedName>
</protein>
<dbReference type="Proteomes" id="UP000033423">
    <property type="component" value="Unassembled WGS sequence"/>
</dbReference>
<sequence>MCPPEGRLHFLAFCNVLGYCRTSVYLTRLVPDGNGTDLIHALSNVQLRHRRPACQGGAKVRH</sequence>
<comment type="caution">
    <text evidence="1">The sequence shown here is derived from an EMBL/GenBank/DDBJ whole genome shotgun (WGS) entry which is preliminary data.</text>
</comment>
<organism evidence="1 2">
    <name type="scientific">Candidatus Magnetobacterium bavaricum</name>
    <dbReference type="NCBI Taxonomy" id="29290"/>
    <lineage>
        <taxon>Bacteria</taxon>
        <taxon>Pseudomonadati</taxon>
        <taxon>Nitrospirota</taxon>
        <taxon>Thermodesulfovibrionia</taxon>
        <taxon>Thermodesulfovibrionales</taxon>
        <taxon>Candidatus Magnetobacteriaceae</taxon>
        <taxon>Candidatus Magnetobacterium</taxon>
    </lineage>
</organism>
<accession>A0A0F3GT05</accession>
<keyword evidence="2" id="KW-1185">Reference proteome</keyword>
<dbReference type="AlphaFoldDB" id="A0A0F3GT05"/>
<dbReference type="EMBL" id="LACI01001714">
    <property type="protein sequence ID" value="KJU83793.1"/>
    <property type="molecule type" value="Genomic_DNA"/>
</dbReference>
<name>A0A0F3GT05_9BACT</name>
<proteinExistence type="predicted"/>